<accession>A0A286GLE4</accession>
<organism evidence="1 2">
    <name type="scientific">Caenispirillum bisanense</name>
    <dbReference type="NCBI Taxonomy" id="414052"/>
    <lineage>
        <taxon>Bacteria</taxon>
        <taxon>Pseudomonadati</taxon>
        <taxon>Pseudomonadota</taxon>
        <taxon>Alphaproteobacteria</taxon>
        <taxon>Rhodospirillales</taxon>
        <taxon>Novispirillaceae</taxon>
        <taxon>Caenispirillum</taxon>
    </lineage>
</organism>
<dbReference type="RefSeq" id="WP_097279659.1">
    <property type="nucleotide sequence ID" value="NZ_OCNJ01000005.1"/>
</dbReference>
<evidence type="ECO:0000313" key="2">
    <source>
        <dbReference type="Proteomes" id="UP000219621"/>
    </source>
</evidence>
<name>A0A286GLE4_9PROT</name>
<keyword evidence="2" id="KW-1185">Reference proteome</keyword>
<reference evidence="1 2" key="1">
    <citation type="submission" date="2017-09" db="EMBL/GenBank/DDBJ databases">
        <authorList>
            <person name="Ehlers B."/>
            <person name="Leendertz F.H."/>
        </authorList>
    </citation>
    <scope>NUCLEOTIDE SEQUENCE [LARGE SCALE GENOMIC DNA]</scope>
    <source>
        <strain evidence="1 2">USBA 140</strain>
    </source>
</reference>
<protein>
    <submittedName>
        <fullName evidence="1">Uncharacterized protein</fullName>
    </submittedName>
</protein>
<evidence type="ECO:0000313" key="1">
    <source>
        <dbReference type="EMBL" id="SOD96367.1"/>
    </source>
</evidence>
<proteinExistence type="predicted"/>
<sequence length="68" mass="7300">MAQMFKRSEDGAIVCADCLAPDEEMTAAALQPRHFPGTYHRLHCARCGAPGTPDPAIPPARVRGDARP</sequence>
<dbReference type="AlphaFoldDB" id="A0A286GLE4"/>
<dbReference type="EMBL" id="OCNJ01000005">
    <property type="protein sequence ID" value="SOD96367.1"/>
    <property type="molecule type" value="Genomic_DNA"/>
</dbReference>
<gene>
    <name evidence="1" type="ORF">SAMN05421508_105289</name>
</gene>
<dbReference type="Proteomes" id="UP000219621">
    <property type="component" value="Unassembled WGS sequence"/>
</dbReference>